<proteinExistence type="predicted"/>
<keyword evidence="3" id="KW-1185">Reference proteome</keyword>
<gene>
    <name evidence="2" type="ORF">MSAN_01125600</name>
</gene>
<dbReference type="Proteomes" id="UP000623467">
    <property type="component" value="Unassembled WGS sequence"/>
</dbReference>
<feature type="transmembrane region" description="Helical" evidence="1">
    <location>
        <begin position="136"/>
        <end position="156"/>
    </location>
</feature>
<name>A0A8H7D4A5_9AGAR</name>
<organism evidence="2 3">
    <name type="scientific">Mycena sanguinolenta</name>
    <dbReference type="NCBI Taxonomy" id="230812"/>
    <lineage>
        <taxon>Eukaryota</taxon>
        <taxon>Fungi</taxon>
        <taxon>Dikarya</taxon>
        <taxon>Basidiomycota</taxon>
        <taxon>Agaricomycotina</taxon>
        <taxon>Agaricomycetes</taxon>
        <taxon>Agaricomycetidae</taxon>
        <taxon>Agaricales</taxon>
        <taxon>Marasmiineae</taxon>
        <taxon>Mycenaceae</taxon>
        <taxon>Mycena</taxon>
    </lineage>
</organism>
<sequence length="272" mass="29849">MQGPGIAILVPADLVVLVLESFLYGVLVLLFVSAVHFLTTRRNFARPRAKHRLTSVVFLAVTALFVVETAHWILIVYEAFFGLIHLGNTASEVAFAADFAVPSGVAKIVFLFVAILVGDGIVTYRLWIIWGRNVKVVIFPIVTHIALAVLGLVLIVKMVTWAASQKVDFGEEFTWEAASAVLSLLPNLYSTAFIALRIWKVTDVVFTSESTLPWFLLILIESAALQTFWLLVCAVTAVLKSEELFSIPANTLPAIIAISNTLIHTRVGWSQG</sequence>
<keyword evidence="1" id="KW-1133">Transmembrane helix</keyword>
<dbReference type="AlphaFoldDB" id="A0A8H7D4A5"/>
<feature type="transmembrane region" description="Helical" evidence="1">
    <location>
        <begin position="211"/>
        <end position="239"/>
    </location>
</feature>
<feature type="transmembrane region" description="Helical" evidence="1">
    <location>
        <begin position="6"/>
        <end position="32"/>
    </location>
</feature>
<evidence type="ECO:0000256" key="1">
    <source>
        <dbReference type="SAM" id="Phobius"/>
    </source>
</evidence>
<feature type="transmembrane region" description="Helical" evidence="1">
    <location>
        <begin position="177"/>
        <end position="199"/>
    </location>
</feature>
<evidence type="ECO:0000313" key="3">
    <source>
        <dbReference type="Proteomes" id="UP000623467"/>
    </source>
</evidence>
<dbReference type="EMBL" id="JACAZH010000008">
    <property type="protein sequence ID" value="KAF7360955.1"/>
    <property type="molecule type" value="Genomic_DNA"/>
</dbReference>
<evidence type="ECO:0000313" key="2">
    <source>
        <dbReference type="EMBL" id="KAF7360955.1"/>
    </source>
</evidence>
<reference evidence="2" key="1">
    <citation type="submission" date="2020-05" db="EMBL/GenBank/DDBJ databases">
        <title>Mycena genomes resolve the evolution of fungal bioluminescence.</title>
        <authorList>
            <person name="Tsai I.J."/>
        </authorList>
    </citation>
    <scope>NUCLEOTIDE SEQUENCE</scope>
    <source>
        <strain evidence="2">160909Yilan</strain>
    </source>
</reference>
<dbReference type="OrthoDB" id="2756618at2759"/>
<comment type="caution">
    <text evidence="2">The sequence shown here is derived from an EMBL/GenBank/DDBJ whole genome shotgun (WGS) entry which is preliminary data.</text>
</comment>
<keyword evidence="1" id="KW-0812">Transmembrane</keyword>
<feature type="transmembrane region" description="Helical" evidence="1">
    <location>
        <begin position="108"/>
        <end position="130"/>
    </location>
</feature>
<keyword evidence="1" id="KW-0472">Membrane</keyword>
<protein>
    <submittedName>
        <fullName evidence="2">Uncharacterized protein</fullName>
    </submittedName>
</protein>
<feature type="transmembrane region" description="Helical" evidence="1">
    <location>
        <begin position="53"/>
        <end position="74"/>
    </location>
</feature>
<accession>A0A8H7D4A5</accession>